<proteinExistence type="predicted"/>
<dbReference type="PANTHER" id="PTHR42060:SF1">
    <property type="entry name" value="NHL REPEAT-CONTAINING PROTEIN"/>
    <property type="match status" value="1"/>
</dbReference>
<comment type="caution">
    <text evidence="2">The sequence shown here is derived from an EMBL/GenBank/DDBJ whole genome shotgun (WGS) entry which is preliminary data.</text>
</comment>
<dbReference type="Gene3D" id="2.120.10.30">
    <property type="entry name" value="TolB, C-terminal domain"/>
    <property type="match status" value="1"/>
</dbReference>
<dbReference type="InterPro" id="IPR052998">
    <property type="entry name" value="Hetero-Diels-Alderase-like"/>
</dbReference>
<evidence type="ECO:0008006" key="4">
    <source>
        <dbReference type="Google" id="ProtNLM"/>
    </source>
</evidence>
<feature type="signal peptide" evidence="1">
    <location>
        <begin position="1"/>
        <end position="18"/>
    </location>
</feature>
<keyword evidence="3" id="KW-1185">Reference proteome</keyword>
<dbReference type="Proteomes" id="UP001362999">
    <property type="component" value="Unassembled WGS sequence"/>
</dbReference>
<protein>
    <recommendedName>
        <fullName evidence="4">SMP-30/Gluconolactonase/LRE-like region domain-containing protein</fullName>
    </recommendedName>
</protein>
<evidence type="ECO:0000313" key="2">
    <source>
        <dbReference type="EMBL" id="KAK7045049.1"/>
    </source>
</evidence>
<keyword evidence="1" id="KW-0732">Signal</keyword>
<dbReference type="EMBL" id="JAWWNJ010000011">
    <property type="protein sequence ID" value="KAK7045049.1"/>
    <property type="molecule type" value="Genomic_DNA"/>
</dbReference>
<evidence type="ECO:0000313" key="3">
    <source>
        <dbReference type="Proteomes" id="UP001362999"/>
    </source>
</evidence>
<name>A0AAW0D365_9AGAR</name>
<dbReference type="AlphaFoldDB" id="A0AAW0D365"/>
<sequence length="309" mass="32332">MLRMFVFLILSSILGAAALTFPTKLVLQSPTNDFFENLAVRPNGNILISSPSSSTLMMLDPTVANPTLENVYTFPNVTLNGITEVQPDVYALITLVLNFTTTTALPGSTAIWRVDLSTDAASVPNAIFLDSLGPVPGEPDLVLGSDPAAGLTGAVRIASEDVAFAPVNATHPFGINGLHIRNGALFFTNTDQQTFASVPITVQGGNVVLAGQVEILGSPANATEKFDDFAFDGEGRVWVTTNPNSLTVFSPPIQSNGLLGRVNGAGSPVEVVNPTSGAFGRGSVAQEQTLYVTTRTGQLIAVDTEGILV</sequence>
<dbReference type="SUPFAM" id="SSF63829">
    <property type="entry name" value="Calcium-dependent phosphotriesterase"/>
    <property type="match status" value="1"/>
</dbReference>
<feature type="chain" id="PRO_5043934204" description="SMP-30/Gluconolactonase/LRE-like region domain-containing protein" evidence="1">
    <location>
        <begin position="19"/>
        <end position="309"/>
    </location>
</feature>
<evidence type="ECO:0000256" key="1">
    <source>
        <dbReference type="SAM" id="SignalP"/>
    </source>
</evidence>
<accession>A0AAW0D365</accession>
<gene>
    <name evidence="2" type="ORF">R3P38DRAFT_3308766</name>
</gene>
<organism evidence="2 3">
    <name type="scientific">Favolaschia claudopus</name>
    <dbReference type="NCBI Taxonomy" id="2862362"/>
    <lineage>
        <taxon>Eukaryota</taxon>
        <taxon>Fungi</taxon>
        <taxon>Dikarya</taxon>
        <taxon>Basidiomycota</taxon>
        <taxon>Agaricomycotina</taxon>
        <taxon>Agaricomycetes</taxon>
        <taxon>Agaricomycetidae</taxon>
        <taxon>Agaricales</taxon>
        <taxon>Marasmiineae</taxon>
        <taxon>Mycenaceae</taxon>
        <taxon>Favolaschia</taxon>
    </lineage>
</organism>
<dbReference type="PANTHER" id="PTHR42060">
    <property type="entry name" value="NHL REPEAT-CONTAINING PROTEIN-RELATED"/>
    <property type="match status" value="1"/>
</dbReference>
<reference evidence="2 3" key="1">
    <citation type="journal article" date="2024" name="J Genomics">
        <title>Draft genome sequencing and assembly of Favolaschia claudopus CIRM-BRFM 2984 isolated from oak limbs.</title>
        <authorList>
            <person name="Navarro D."/>
            <person name="Drula E."/>
            <person name="Chaduli D."/>
            <person name="Cazenave R."/>
            <person name="Ahrendt S."/>
            <person name="Wang J."/>
            <person name="Lipzen A."/>
            <person name="Daum C."/>
            <person name="Barry K."/>
            <person name="Grigoriev I.V."/>
            <person name="Favel A."/>
            <person name="Rosso M.N."/>
            <person name="Martin F."/>
        </authorList>
    </citation>
    <scope>NUCLEOTIDE SEQUENCE [LARGE SCALE GENOMIC DNA]</scope>
    <source>
        <strain evidence="2 3">CIRM-BRFM 2984</strain>
    </source>
</reference>
<dbReference type="InterPro" id="IPR011042">
    <property type="entry name" value="6-blade_b-propeller_TolB-like"/>
</dbReference>